<sequence>RMVELQNQPTLEGSNPLTEEEIFDEVLGVRPGYKRGLGHGEAPPSRKHVAAYEHPDVDQLRVRAEEAESQLEELRGWKEAAQETQENTPNKFNNNNASWTISWRSLVVLLQCGGFLIEEAQPYSESSSESITLEGSIDSFSTMPTKVKSLSVESSSNEDELVYMNLDDPIEANSRFTSEYPTATTVDVVSDVESSPLDRADGPVKVDAMATGGDQ</sequence>
<name>A0A835HYH7_9MAGN</name>
<keyword evidence="4" id="KW-1185">Reference proteome</keyword>
<dbReference type="OrthoDB" id="1921870at2759"/>
<dbReference type="Proteomes" id="UP000631114">
    <property type="component" value="Unassembled WGS sequence"/>
</dbReference>
<keyword evidence="1" id="KW-0175">Coiled coil</keyword>
<feature type="non-terminal residue" evidence="3">
    <location>
        <position position="1"/>
    </location>
</feature>
<evidence type="ECO:0000256" key="1">
    <source>
        <dbReference type="SAM" id="Coils"/>
    </source>
</evidence>
<proteinExistence type="predicted"/>
<feature type="coiled-coil region" evidence="1">
    <location>
        <begin position="57"/>
        <end position="87"/>
    </location>
</feature>
<gene>
    <name evidence="3" type="ORF">IFM89_014454</name>
</gene>
<reference evidence="3 4" key="1">
    <citation type="submission" date="2020-10" db="EMBL/GenBank/DDBJ databases">
        <title>The Coptis chinensis genome and diversification of protoberbering-type alkaloids.</title>
        <authorList>
            <person name="Wang B."/>
            <person name="Shu S."/>
            <person name="Song C."/>
            <person name="Liu Y."/>
        </authorList>
    </citation>
    <scope>NUCLEOTIDE SEQUENCE [LARGE SCALE GENOMIC DNA]</scope>
    <source>
        <strain evidence="3">HL-2020</strain>
        <tissue evidence="3">Leaf</tissue>
    </source>
</reference>
<dbReference type="EMBL" id="JADFTS010000004">
    <property type="protein sequence ID" value="KAF9609260.1"/>
    <property type="molecule type" value="Genomic_DNA"/>
</dbReference>
<accession>A0A835HYH7</accession>
<protein>
    <submittedName>
        <fullName evidence="3">Uncharacterized protein</fullName>
    </submittedName>
</protein>
<dbReference type="AlphaFoldDB" id="A0A835HYH7"/>
<evidence type="ECO:0000313" key="4">
    <source>
        <dbReference type="Proteomes" id="UP000631114"/>
    </source>
</evidence>
<feature type="region of interest" description="Disordered" evidence="2">
    <location>
        <begin position="192"/>
        <end position="215"/>
    </location>
</feature>
<comment type="caution">
    <text evidence="3">The sequence shown here is derived from an EMBL/GenBank/DDBJ whole genome shotgun (WGS) entry which is preliminary data.</text>
</comment>
<organism evidence="3 4">
    <name type="scientific">Coptis chinensis</name>
    <dbReference type="NCBI Taxonomy" id="261450"/>
    <lineage>
        <taxon>Eukaryota</taxon>
        <taxon>Viridiplantae</taxon>
        <taxon>Streptophyta</taxon>
        <taxon>Embryophyta</taxon>
        <taxon>Tracheophyta</taxon>
        <taxon>Spermatophyta</taxon>
        <taxon>Magnoliopsida</taxon>
        <taxon>Ranunculales</taxon>
        <taxon>Ranunculaceae</taxon>
        <taxon>Coptidoideae</taxon>
        <taxon>Coptis</taxon>
    </lineage>
</organism>
<evidence type="ECO:0000256" key="2">
    <source>
        <dbReference type="SAM" id="MobiDB-lite"/>
    </source>
</evidence>
<evidence type="ECO:0000313" key="3">
    <source>
        <dbReference type="EMBL" id="KAF9609260.1"/>
    </source>
</evidence>